<dbReference type="Proteomes" id="UP001295444">
    <property type="component" value="Chromosome 06"/>
</dbReference>
<dbReference type="AlphaFoldDB" id="A0AAD1WCN8"/>
<evidence type="ECO:0000313" key="2">
    <source>
        <dbReference type="Proteomes" id="UP001295444"/>
    </source>
</evidence>
<dbReference type="EMBL" id="OW240917">
    <property type="protein sequence ID" value="CAH2299746.1"/>
    <property type="molecule type" value="Genomic_DNA"/>
</dbReference>
<gene>
    <name evidence="1" type="ORF">PECUL_23A024303</name>
</gene>
<protein>
    <submittedName>
        <fullName evidence="1">Uncharacterized protein</fullName>
    </submittedName>
</protein>
<sequence length="187" mass="20881">MNNIRVFLNAALNILRDDITVVTARVQATEDCIHSITQQQTSTKEQMQQLQATNKAMQIRIDTMDDAQRCKNLKIRGITETISDQELPDLIRRLLCTLLTQQSARGIQIDGCFRLAKSSRTPAGAPAPGQTCNPRSCEKTKHHFNSKQCSSSLCKTYAAPVYARPMPILRLETSLSTTHEDPTNGEH</sequence>
<organism evidence="1 2">
    <name type="scientific">Pelobates cultripes</name>
    <name type="common">Western spadefoot toad</name>
    <dbReference type="NCBI Taxonomy" id="61616"/>
    <lineage>
        <taxon>Eukaryota</taxon>
        <taxon>Metazoa</taxon>
        <taxon>Chordata</taxon>
        <taxon>Craniata</taxon>
        <taxon>Vertebrata</taxon>
        <taxon>Euteleostomi</taxon>
        <taxon>Amphibia</taxon>
        <taxon>Batrachia</taxon>
        <taxon>Anura</taxon>
        <taxon>Pelobatoidea</taxon>
        <taxon>Pelobatidae</taxon>
        <taxon>Pelobates</taxon>
    </lineage>
</organism>
<name>A0AAD1WCN8_PELCU</name>
<keyword evidence="2" id="KW-1185">Reference proteome</keyword>
<proteinExistence type="predicted"/>
<reference evidence="1" key="1">
    <citation type="submission" date="2022-03" db="EMBL/GenBank/DDBJ databases">
        <authorList>
            <person name="Alioto T."/>
            <person name="Alioto T."/>
            <person name="Gomez Garrido J."/>
        </authorList>
    </citation>
    <scope>NUCLEOTIDE SEQUENCE</scope>
</reference>
<evidence type="ECO:0000313" key="1">
    <source>
        <dbReference type="EMBL" id="CAH2299746.1"/>
    </source>
</evidence>
<accession>A0AAD1WCN8</accession>